<feature type="compositionally biased region" description="Basic and acidic residues" evidence="1">
    <location>
        <begin position="191"/>
        <end position="205"/>
    </location>
</feature>
<sequence length="365" mass="39914">MQSPRQVVPWGTKLRIRRPARDKIVQSGSAVEAELTPAFVCFVTTYTYTTTTAPPAHRRSLLTGALEFTAVSVTSLVRAVLLSRSRNSSNSTCSSKATSQSPSDNQCVSMATAPVKSQPLHNFSLPNFLRWGGGSNGHHPRFRRSAMAGESASAETDSDRNESDPDSRPIRAGSRHSHRFLFGAGSSGNLDKPRGQSPDLKEENQRISGRNGKISSKNDGNESEGAEEAEAEAEAQEEAVQRPWNLRPRRANPSPRVGEFSEAAAAVAQSPGENQQPKSTRLRGLAETSAVAGGERKEKRRFWIALSKEEIEEDIFVMTGSRPARRPKKRAKHVQKQLNSIFPGLWLVGASADDCRQTDAQAKIW</sequence>
<dbReference type="EMBL" id="PGOL01003346">
    <property type="protein sequence ID" value="PKI41538.1"/>
    <property type="molecule type" value="Genomic_DNA"/>
</dbReference>
<feature type="compositionally biased region" description="Low complexity" evidence="1">
    <location>
        <begin position="87"/>
        <end position="103"/>
    </location>
</feature>
<dbReference type="AlphaFoldDB" id="A0A2I0IC15"/>
<gene>
    <name evidence="2" type="ORF">CRG98_038049</name>
</gene>
<feature type="compositionally biased region" description="Acidic residues" evidence="1">
    <location>
        <begin position="221"/>
        <end position="237"/>
    </location>
</feature>
<dbReference type="Proteomes" id="UP000233551">
    <property type="component" value="Unassembled WGS sequence"/>
</dbReference>
<organism evidence="2 3">
    <name type="scientific">Punica granatum</name>
    <name type="common">Pomegranate</name>
    <dbReference type="NCBI Taxonomy" id="22663"/>
    <lineage>
        <taxon>Eukaryota</taxon>
        <taxon>Viridiplantae</taxon>
        <taxon>Streptophyta</taxon>
        <taxon>Embryophyta</taxon>
        <taxon>Tracheophyta</taxon>
        <taxon>Spermatophyta</taxon>
        <taxon>Magnoliopsida</taxon>
        <taxon>eudicotyledons</taxon>
        <taxon>Gunneridae</taxon>
        <taxon>Pentapetalae</taxon>
        <taxon>rosids</taxon>
        <taxon>malvids</taxon>
        <taxon>Myrtales</taxon>
        <taxon>Lythraceae</taxon>
        <taxon>Punica</taxon>
    </lineage>
</organism>
<evidence type="ECO:0000313" key="2">
    <source>
        <dbReference type="EMBL" id="PKI41538.1"/>
    </source>
</evidence>
<feature type="region of interest" description="Disordered" evidence="1">
    <location>
        <begin position="139"/>
        <end position="291"/>
    </location>
</feature>
<feature type="region of interest" description="Disordered" evidence="1">
    <location>
        <begin position="87"/>
        <end position="107"/>
    </location>
</feature>
<name>A0A2I0IC15_PUNGR</name>
<evidence type="ECO:0000256" key="1">
    <source>
        <dbReference type="SAM" id="MobiDB-lite"/>
    </source>
</evidence>
<protein>
    <submittedName>
        <fullName evidence="2">Uncharacterized protein</fullName>
    </submittedName>
</protein>
<dbReference type="Pfam" id="PF07797">
    <property type="entry name" value="DUF1639"/>
    <property type="match status" value="1"/>
</dbReference>
<evidence type="ECO:0000313" key="3">
    <source>
        <dbReference type="Proteomes" id="UP000233551"/>
    </source>
</evidence>
<accession>A0A2I0IC15</accession>
<comment type="caution">
    <text evidence="2">The sequence shown here is derived from an EMBL/GenBank/DDBJ whole genome shotgun (WGS) entry which is preliminary data.</text>
</comment>
<dbReference type="InterPro" id="IPR012438">
    <property type="entry name" value="DUF1639"/>
</dbReference>
<feature type="compositionally biased region" description="Basic and acidic residues" evidence="1">
    <location>
        <begin position="157"/>
        <end position="169"/>
    </location>
</feature>
<dbReference type="PANTHER" id="PTHR33130">
    <property type="entry name" value="PUTATIVE (DUF1639)-RELATED"/>
    <property type="match status" value="1"/>
</dbReference>
<dbReference type="STRING" id="22663.A0A2I0IC15"/>
<keyword evidence="3" id="KW-1185">Reference proteome</keyword>
<proteinExistence type="predicted"/>
<reference evidence="2 3" key="1">
    <citation type="submission" date="2017-11" db="EMBL/GenBank/DDBJ databases">
        <title>De-novo sequencing of pomegranate (Punica granatum L.) genome.</title>
        <authorList>
            <person name="Akparov Z."/>
            <person name="Amiraslanov A."/>
            <person name="Hajiyeva S."/>
            <person name="Abbasov M."/>
            <person name="Kaur K."/>
            <person name="Hamwieh A."/>
            <person name="Solovyev V."/>
            <person name="Salamov A."/>
            <person name="Braich B."/>
            <person name="Kosarev P."/>
            <person name="Mahmoud A."/>
            <person name="Hajiyev E."/>
            <person name="Babayeva S."/>
            <person name="Izzatullayeva V."/>
            <person name="Mammadov A."/>
            <person name="Mammadov A."/>
            <person name="Sharifova S."/>
            <person name="Ojaghi J."/>
            <person name="Eynullazada K."/>
            <person name="Bayramov B."/>
            <person name="Abdulazimova A."/>
            <person name="Shahmuradov I."/>
        </authorList>
    </citation>
    <scope>NUCLEOTIDE SEQUENCE [LARGE SCALE GENOMIC DNA]</scope>
    <source>
        <strain evidence="3">cv. AG2017</strain>
        <tissue evidence="2">Leaf</tissue>
    </source>
</reference>
<dbReference type="PANTHER" id="PTHR33130:SF40">
    <property type="entry name" value="CHROMOGRANIN (DUF1639)"/>
    <property type="match status" value="1"/>
</dbReference>